<protein>
    <submittedName>
        <fullName evidence="1">Uncharacterized protein</fullName>
    </submittedName>
</protein>
<evidence type="ECO:0000313" key="2">
    <source>
        <dbReference type="Proteomes" id="UP000597444"/>
    </source>
</evidence>
<sequence length="54" mass="6192">MEQIFKEAMSALLSVVDELGQEHPAKIWVAFFERIEHYERLYRALLGSKGSPGL</sequence>
<evidence type="ECO:0000313" key="1">
    <source>
        <dbReference type="EMBL" id="GHP01157.1"/>
    </source>
</evidence>
<accession>A0A8J3IUK5</accession>
<reference evidence="1" key="1">
    <citation type="submission" date="2020-10" db="EMBL/GenBank/DDBJ databases">
        <title>Taxonomic study of unclassified bacteria belonging to the class Ktedonobacteria.</title>
        <authorList>
            <person name="Yabe S."/>
            <person name="Wang C.M."/>
            <person name="Zheng Y."/>
            <person name="Sakai Y."/>
            <person name="Cavaletti L."/>
            <person name="Monciardini P."/>
            <person name="Donadio S."/>
        </authorList>
    </citation>
    <scope>NUCLEOTIDE SEQUENCE</scope>
    <source>
        <strain evidence="1">ID150040</strain>
    </source>
</reference>
<name>A0A8J3IUK5_9CHLR</name>
<comment type="caution">
    <text evidence="1">The sequence shown here is derived from an EMBL/GenBank/DDBJ whole genome shotgun (WGS) entry which is preliminary data.</text>
</comment>
<dbReference type="EMBL" id="BNJK01000004">
    <property type="protein sequence ID" value="GHP01157.1"/>
    <property type="molecule type" value="Genomic_DNA"/>
</dbReference>
<gene>
    <name evidence="1" type="ORF">KSF_112040</name>
</gene>
<keyword evidence="2" id="KW-1185">Reference proteome</keyword>
<proteinExistence type="predicted"/>
<dbReference type="Proteomes" id="UP000597444">
    <property type="component" value="Unassembled WGS sequence"/>
</dbReference>
<organism evidence="1 2">
    <name type="scientific">Reticulibacter mediterranei</name>
    <dbReference type="NCBI Taxonomy" id="2778369"/>
    <lineage>
        <taxon>Bacteria</taxon>
        <taxon>Bacillati</taxon>
        <taxon>Chloroflexota</taxon>
        <taxon>Ktedonobacteria</taxon>
        <taxon>Ktedonobacterales</taxon>
        <taxon>Reticulibacteraceae</taxon>
        <taxon>Reticulibacter</taxon>
    </lineage>
</organism>
<dbReference type="RefSeq" id="WP_220211714.1">
    <property type="nucleotide sequence ID" value="NZ_BNJK01000004.1"/>
</dbReference>
<dbReference type="AlphaFoldDB" id="A0A8J3IUK5"/>